<evidence type="ECO:0000313" key="8">
    <source>
        <dbReference type="EMBL" id="PKI74193.1"/>
    </source>
</evidence>
<keyword evidence="1" id="KW-0645">Protease</keyword>
<evidence type="ECO:0000256" key="4">
    <source>
        <dbReference type="ARBA" id="ARBA00022722"/>
    </source>
</evidence>
<reference evidence="8 9" key="1">
    <citation type="submission" date="2017-11" db="EMBL/GenBank/DDBJ databases">
        <title>De-novo sequencing of pomegranate (Punica granatum L.) genome.</title>
        <authorList>
            <person name="Akparov Z."/>
            <person name="Amiraslanov A."/>
            <person name="Hajiyeva S."/>
            <person name="Abbasov M."/>
            <person name="Kaur K."/>
            <person name="Hamwieh A."/>
            <person name="Solovyev V."/>
            <person name="Salamov A."/>
            <person name="Braich B."/>
            <person name="Kosarev P."/>
            <person name="Mahmoud A."/>
            <person name="Hajiyev E."/>
            <person name="Babayeva S."/>
            <person name="Izzatullayeva V."/>
            <person name="Mammadov A."/>
            <person name="Mammadov A."/>
            <person name="Sharifova S."/>
            <person name="Ojaghi J."/>
            <person name="Eynullazada K."/>
            <person name="Bayramov B."/>
            <person name="Abdulazimova A."/>
            <person name="Shahmuradov I."/>
        </authorList>
    </citation>
    <scope>NUCLEOTIDE SEQUENCE [LARGE SCALE GENOMIC DNA]</scope>
    <source>
        <strain evidence="9">cv. AG2017</strain>
        <tissue evidence="8">Leaf</tissue>
    </source>
</reference>
<keyword evidence="5" id="KW-0255">Endonuclease</keyword>
<gene>
    <name evidence="8" type="ORF">CRG98_005431</name>
</gene>
<dbReference type="Gene3D" id="3.30.70.270">
    <property type="match status" value="1"/>
</dbReference>
<dbReference type="Proteomes" id="UP000233551">
    <property type="component" value="Unassembled WGS sequence"/>
</dbReference>
<accession>A0A2I0L0R5</accession>
<dbReference type="GO" id="GO:0004519">
    <property type="term" value="F:endonuclease activity"/>
    <property type="evidence" value="ECO:0007669"/>
    <property type="project" value="UniProtKB-KW"/>
</dbReference>
<evidence type="ECO:0000256" key="2">
    <source>
        <dbReference type="ARBA" id="ARBA00022679"/>
    </source>
</evidence>
<keyword evidence="6" id="KW-0378">Hydrolase</keyword>
<dbReference type="GO" id="GO:0003964">
    <property type="term" value="F:RNA-directed DNA polymerase activity"/>
    <property type="evidence" value="ECO:0007669"/>
    <property type="project" value="UniProtKB-KW"/>
</dbReference>
<sequence>MDKFPIRFPIPLIEEPIDELQGSTVLPRLTFGPGNPQIRMHEVDVHKTAFKSHEGHYEFLVMPLGLTNAPSTFQSLMDEYERHGVLIRSYNESSENCKKMSALTQGILGKMGNSEEKASWLWEAIENYTKSS</sequence>
<dbReference type="Gene3D" id="3.10.10.10">
    <property type="entry name" value="HIV Type 1 Reverse Transcriptase, subunit A, domain 1"/>
    <property type="match status" value="1"/>
</dbReference>
<evidence type="ECO:0000256" key="7">
    <source>
        <dbReference type="ARBA" id="ARBA00022918"/>
    </source>
</evidence>
<dbReference type="PANTHER" id="PTHR24559:SF450">
    <property type="entry name" value="RNA-DIRECTED DNA POLYMERASE HOMOLOG"/>
    <property type="match status" value="1"/>
</dbReference>
<dbReference type="FunFam" id="3.10.10.10:FF:000007">
    <property type="entry name" value="Retrovirus-related Pol polyprotein from transposon 17.6-like Protein"/>
    <property type="match status" value="1"/>
</dbReference>
<keyword evidence="9" id="KW-1185">Reference proteome</keyword>
<dbReference type="InterPro" id="IPR043502">
    <property type="entry name" value="DNA/RNA_pol_sf"/>
</dbReference>
<keyword evidence="3" id="KW-0548">Nucleotidyltransferase</keyword>
<dbReference type="GO" id="GO:0006508">
    <property type="term" value="P:proteolysis"/>
    <property type="evidence" value="ECO:0007669"/>
    <property type="project" value="UniProtKB-KW"/>
</dbReference>
<dbReference type="AlphaFoldDB" id="A0A2I0L0R5"/>
<evidence type="ECO:0008006" key="10">
    <source>
        <dbReference type="Google" id="ProtNLM"/>
    </source>
</evidence>
<dbReference type="EMBL" id="PGOL01000222">
    <property type="protein sequence ID" value="PKI74193.1"/>
    <property type="molecule type" value="Genomic_DNA"/>
</dbReference>
<keyword evidence="4" id="KW-0540">Nuclease</keyword>
<protein>
    <recommendedName>
        <fullName evidence="10">Reverse transcriptase domain-containing protein</fullName>
    </recommendedName>
</protein>
<dbReference type="PANTHER" id="PTHR24559">
    <property type="entry name" value="TRANSPOSON TY3-I GAG-POL POLYPROTEIN"/>
    <property type="match status" value="1"/>
</dbReference>
<evidence type="ECO:0000256" key="6">
    <source>
        <dbReference type="ARBA" id="ARBA00022801"/>
    </source>
</evidence>
<dbReference type="InterPro" id="IPR043128">
    <property type="entry name" value="Rev_trsase/Diguanyl_cyclase"/>
</dbReference>
<comment type="caution">
    <text evidence="8">The sequence shown here is derived from an EMBL/GenBank/DDBJ whole genome shotgun (WGS) entry which is preliminary data.</text>
</comment>
<dbReference type="SUPFAM" id="SSF56672">
    <property type="entry name" value="DNA/RNA polymerases"/>
    <property type="match status" value="1"/>
</dbReference>
<dbReference type="InterPro" id="IPR053134">
    <property type="entry name" value="RNA-dir_DNA_polymerase"/>
</dbReference>
<organism evidence="8 9">
    <name type="scientific">Punica granatum</name>
    <name type="common">Pomegranate</name>
    <dbReference type="NCBI Taxonomy" id="22663"/>
    <lineage>
        <taxon>Eukaryota</taxon>
        <taxon>Viridiplantae</taxon>
        <taxon>Streptophyta</taxon>
        <taxon>Embryophyta</taxon>
        <taxon>Tracheophyta</taxon>
        <taxon>Spermatophyta</taxon>
        <taxon>Magnoliopsida</taxon>
        <taxon>eudicotyledons</taxon>
        <taxon>Gunneridae</taxon>
        <taxon>Pentapetalae</taxon>
        <taxon>rosids</taxon>
        <taxon>malvids</taxon>
        <taxon>Myrtales</taxon>
        <taxon>Lythraceae</taxon>
        <taxon>Punica</taxon>
    </lineage>
</organism>
<evidence type="ECO:0000256" key="3">
    <source>
        <dbReference type="ARBA" id="ARBA00022695"/>
    </source>
</evidence>
<dbReference type="GO" id="GO:0008233">
    <property type="term" value="F:peptidase activity"/>
    <property type="evidence" value="ECO:0007669"/>
    <property type="project" value="UniProtKB-KW"/>
</dbReference>
<keyword evidence="2" id="KW-0808">Transferase</keyword>
<proteinExistence type="predicted"/>
<evidence type="ECO:0000256" key="1">
    <source>
        <dbReference type="ARBA" id="ARBA00022670"/>
    </source>
</evidence>
<name>A0A2I0L0R5_PUNGR</name>
<keyword evidence="7" id="KW-0695">RNA-directed DNA polymerase</keyword>
<dbReference type="STRING" id="22663.A0A2I0L0R5"/>
<evidence type="ECO:0000313" key="9">
    <source>
        <dbReference type="Proteomes" id="UP000233551"/>
    </source>
</evidence>
<evidence type="ECO:0000256" key="5">
    <source>
        <dbReference type="ARBA" id="ARBA00022759"/>
    </source>
</evidence>